<dbReference type="PANTHER" id="PTHR21683:SF8">
    <property type="entry name" value="COILED-COIL DOMAIN-CONTAINING PROTEIN 42"/>
    <property type="match status" value="1"/>
</dbReference>
<dbReference type="Proteomes" id="UP000518305">
    <property type="component" value="Unassembled WGS sequence"/>
</dbReference>
<dbReference type="GO" id="GO:0007286">
    <property type="term" value="P:spermatid development"/>
    <property type="evidence" value="ECO:0007669"/>
    <property type="project" value="TreeGrafter"/>
</dbReference>
<dbReference type="Pfam" id="PF13863">
    <property type="entry name" value="DUF4200"/>
    <property type="match status" value="1"/>
</dbReference>
<dbReference type="PANTHER" id="PTHR21683">
    <property type="entry name" value="COILED-COIL DOMAIN-CONTAINING PROTEIN 42 LIKE-2-LIKE-RELATED"/>
    <property type="match status" value="1"/>
</dbReference>
<sequence length="234" mass="28075">EEVSPSSLVHLQEKKKEAKLIQRALEEKQEEFKKRMEVVTCQWKELHTKEAELKSYMEKSERIEKENEEMRIKALEKATKEREKKLQRENELLRAKRELEALRIKHQKLSNKVQKYSIFHKYLEGVVKNSEFEDIEEIILHYETLVRMWKDLLQSQQQCKEMSEQGNVLLDQYKAEKDVKMLQYKKELQELQLHFQQAPSDVHLWACWADVQNTNAKKVQQLATIKMAICSLFQ</sequence>
<comment type="caution">
    <text evidence="4">The sequence shown here is derived from an EMBL/GenBank/DDBJ whole genome shotgun (WGS) entry which is preliminary data.</text>
</comment>
<feature type="non-terminal residue" evidence="4">
    <location>
        <position position="1"/>
    </location>
</feature>
<evidence type="ECO:0000256" key="1">
    <source>
        <dbReference type="ARBA" id="ARBA00023054"/>
    </source>
</evidence>
<evidence type="ECO:0000259" key="3">
    <source>
        <dbReference type="Pfam" id="PF13863"/>
    </source>
</evidence>
<evidence type="ECO:0000313" key="4">
    <source>
        <dbReference type="EMBL" id="NXG64702.1"/>
    </source>
</evidence>
<accession>A0A7K9DKK3</accession>
<feature type="domain" description="DUF4200" evidence="3">
    <location>
        <begin position="11"/>
        <end position="128"/>
    </location>
</feature>
<name>A0A7K9DKK3_9AVES</name>
<keyword evidence="1 2" id="KW-0175">Coiled coil</keyword>
<keyword evidence="5" id="KW-1185">Reference proteome</keyword>
<dbReference type="EMBL" id="VWZJ01011185">
    <property type="protein sequence ID" value="NXG64702.1"/>
    <property type="molecule type" value="Genomic_DNA"/>
</dbReference>
<evidence type="ECO:0000256" key="2">
    <source>
        <dbReference type="SAM" id="Coils"/>
    </source>
</evidence>
<feature type="non-terminal residue" evidence="4">
    <location>
        <position position="234"/>
    </location>
</feature>
<dbReference type="AlphaFoldDB" id="A0A7K9DKK3"/>
<evidence type="ECO:0000313" key="5">
    <source>
        <dbReference type="Proteomes" id="UP000518305"/>
    </source>
</evidence>
<proteinExistence type="predicted"/>
<protein>
    <submittedName>
        <fullName evidence="4">CCD42 protein</fullName>
    </submittedName>
</protein>
<dbReference type="OrthoDB" id="2134857at2759"/>
<gene>
    <name evidence="4" type="primary">Ccdc42</name>
    <name evidence="4" type="ORF">HEMCOM_R13888</name>
</gene>
<feature type="coiled-coil region" evidence="2">
    <location>
        <begin position="8"/>
        <end position="112"/>
    </location>
</feature>
<organism evidence="4 5">
    <name type="scientific">Hemiprocne comata</name>
    <dbReference type="NCBI Taxonomy" id="243314"/>
    <lineage>
        <taxon>Eukaryota</taxon>
        <taxon>Metazoa</taxon>
        <taxon>Chordata</taxon>
        <taxon>Craniata</taxon>
        <taxon>Vertebrata</taxon>
        <taxon>Euteleostomi</taxon>
        <taxon>Archelosauria</taxon>
        <taxon>Archosauria</taxon>
        <taxon>Dinosauria</taxon>
        <taxon>Saurischia</taxon>
        <taxon>Theropoda</taxon>
        <taxon>Coelurosauria</taxon>
        <taxon>Aves</taxon>
        <taxon>Neognathae</taxon>
        <taxon>Neoaves</taxon>
        <taxon>Strisores</taxon>
        <taxon>Apodiformes</taxon>
        <taxon>Apodidae</taxon>
        <taxon>Hemiprocninae</taxon>
        <taxon>Hemiprocne</taxon>
    </lineage>
</organism>
<dbReference type="GO" id="GO:0005856">
    <property type="term" value="C:cytoskeleton"/>
    <property type="evidence" value="ECO:0007669"/>
    <property type="project" value="UniProtKB-ARBA"/>
</dbReference>
<dbReference type="InterPro" id="IPR051147">
    <property type="entry name" value="CFAP_domain-containing"/>
</dbReference>
<dbReference type="InterPro" id="IPR025252">
    <property type="entry name" value="DUF4200"/>
</dbReference>
<reference evidence="4 5" key="1">
    <citation type="submission" date="2019-09" db="EMBL/GenBank/DDBJ databases">
        <title>Bird 10,000 Genomes (B10K) Project - Family phase.</title>
        <authorList>
            <person name="Zhang G."/>
        </authorList>
    </citation>
    <scope>NUCLEOTIDE SEQUENCE [LARGE SCALE GENOMIC DNA]</scope>
    <source>
        <strain evidence="4">B10K-DU-001-23</strain>
        <tissue evidence="4">Muscle</tissue>
    </source>
</reference>